<gene>
    <name evidence="2" type="ORF">FH715_14065</name>
</gene>
<dbReference type="AlphaFoldDB" id="A0A5C4V2C5"/>
<feature type="region of interest" description="Disordered" evidence="1">
    <location>
        <begin position="45"/>
        <end position="68"/>
    </location>
</feature>
<evidence type="ECO:0000313" key="3">
    <source>
        <dbReference type="Proteomes" id="UP000311713"/>
    </source>
</evidence>
<evidence type="ECO:0000313" key="2">
    <source>
        <dbReference type="EMBL" id="TNM29858.1"/>
    </source>
</evidence>
<reference evidence="2 3" key="1">
    <citation type="submission" date="2019-06" db="EMBL/GenBank/DDBJ databases">
        <title>Draft genome of Streptomyces sedi sp. JCM16909.</title>
        <authorList>
            <person name="Klykleung N."/>
            <person name="Tanasupawat S."/>
            <person name="Kudo T."/>
            <person name="Yuki M."/>
            <person name="Ohkuma M."/>
        </authorList>
    </citation>
    <scope>NUCLEOTIDE SEQUENCE [LARGE SCALE GENOMIC DNA]</scope>
    <source>
        <strain evidence="2 3">JCM 16909</strain>
    </source>
</reference>
<dbReference type="RefSeq" id="WP_139645054.1">
    <property type="nucleotide sequence ID" value="NZ_BAAAZS010000153.1"/>
</dbReference>
<name>A0A5C4V2C5_9ACTN</name>
<dbReference type="Proteomes" id="UP000311713">
    <property type="component" value="Unassembled WGS sequence"/>
</dbReference>
<dbReference type="OrthoDB" id="236897at2"/>
<comment type="caution">
    <text evidence="2">The sequence shown here is derived from an EMBL/GenBank/DDBJ whole genome shotgun (WGS) entry which is preliminary data.</text>
</comment>
<feature type="compositionally biased region" description="Gly residues" evidence="1">
    <location>
        <begin position="22"/>
        <end position="32"/>
    </location>
</feature>
<sequence length="152" mass="16634">MRDGPSRRNEAGRPSANAPAPEGGGEALGGGRLTEVVRFGDAVRRTTGPWSPAVHAPHTPEYRRSVGWGEDGDVPRRLRLFCDAYGLDASERAGLVDLVAERQAVTFASQDLWAAEGVPGFVELAAGTPEFTERPDLPHWRRHREAWQRALL</sequence>
<dbReference type="EMBL" id="VDGT01000009">
    <property type="protein sequence ID" value="TNM29858.1"/>
    <property type="molecule type" value="Genomic_DNA"/>
</dbReference>
<keyword evidence="3" id="KW-1185">Reference proteome</keyword>
<organism evidence="2 3">
    <name type="scientific">Streptomyces sedi</name>
    <dbReference type="NCBI Taxonomy" id="555059"/>
    <lineage>
        <taxon>Bacteria</taxon>
        <taxon>Bacillati</taxon>
        <taxon>Actinomycetota</taxon>
        <taxon>Actinomycetes</taxon>
        <taxon>Kitasatosporales</taxon>
        <taxon>Streptomycetaceae</taxon>
        <taxon>Streptomyces</taxon>
    </lineage>
</organism>
<feature type="compositionally biased region" description="Basic and acidic residues" evidence="1">
    <location>
        <begin position="1"/>
        <end position="11"/>
    </location>
</feature>
<evidence type="ECO:0000256" key="1">
    <source>
        <dbReference type="SAM" id="MobiDB-lite"/>
    </source>
</evidence>
<protein>
    <submittedName>
        <fullName evidence="2">Uncharacterized protein</fullName>
    </submittedName>
</protein>
<accession>A0A5C4V2C5</accession>
<feature type="region of interest" description="Disordered" evidence="1">
    <location>
        <begin position="1"/>
        <end position="32"/>
    </location>
</feature>
<proteinExistence type="predicted"/>